<gene>
    <name evidence="1" type="ORF">PHYEVI_LOCUS1522</name>
</gene>
<name>A0A9N9TF52_PHYSR</name>
<dbReference type="OrthoDB" id="6752317at2759"/>
<sequence>MSDKKELKKMSRLHRARSEFLHSSSTVSIRSNFRDSFFNKLKMNRSRSVDRFRQIVEDYSELISYRSISDLRRALESHPEASNLMRESEVNELLSEIESELAQVELEDKGDQHLIQTQAETEDILNRHMTCKICHNLSLEADICSHCAVHFQRELTE</sequence>
<dbReference type="AlphaFoldDB" id="A0A9N9TF52"/>
<reference evidence="1" key="1">
    <citation type="submission" date="2022-01" db="EMBL/GenBank/DDBJ databases">
        <authorList>
            <person name="King R."/>
        </authorList>
    </citation>
    <scope>NUCLEOTIDE SEQUENCE</scope>
</reference>
<evidence type="ECO:0000313" key="1">
    <source>
        <dbReference type="EMBL" id="CAG9855062.1"/>
    </source>
</evidence>
<organism evidence="1 2">
    <name type="scientific">Phyllotreta striolata</name>
    <name type="common">Striped flea beetle</name>
    <name type="synonym">Crioceris striolata</name>
    <dbReference type="NCBI Taxonomy" id="444603"/>
    <lineage>
        <taxon>Eukaryota</taxon>
        <taxon>Metazoa</taxon>
        <taxon>Ecdysozoa</taxon>
        <taxon>Arthropoda</taxon>
        <taxon>Hexapoda</taxon>
        <taxon>Insecta</taxon>
        <taxon>Pterygota</taxon>
        <taxon>Neoptera</taxon>
        <taxon>Endopterygota</taxon>
        <taxon>Coleoptera</taxon>
        <taxon>Polyphaga</taxon>
        <taxon>Cucujiformia</taxon>
        <taxon>Chrysomeloidea</taxon>
        <taxon>Chrysomelidae</taxon>
        <taxon>Galerucinae</taxon>
        <taxon>Alticini</taxon>
        <taxon>Phyllotreta</taxon>
    </lineage>
</organism>
<protein>
    <submittedName>
        <fullName evidence="1">Uncharacterized protein</fullName>
    </submittedName>
</protein>
<dbReference type="EMBL" id="OU900103">
    <property type="protein sequence ID" value="CAG9855062.1"/>
    <property type="molecule type" value="Genomic_DNA"/>
</dbReference>
<keyword evidence="2" id="KW-1185">Reference proteome</keyword>
<accession>A0A9N9TF52</accession>
<proteinExistence type="predicted"/>
<evidence type="ECO:0000313" key="2">
    <source>
        <dbReference type="Proteomes" id="UP001153712"/>
    </source>
</evidence>
<dbReference type="Proteomes" id="UP001153712">
    <property type="component" value="Chromosome 10"/>
</dbReference>